<organism evidence="2 3">
    <name type="scientific">Peptostreptococcus anaerobius</name>
    <dbReference type="NCBI Taxonomy" id="1261"/>
    <lineage>
        <taxon>Bacteria</taxon>
        <taxon>Bacillati</taxon>
        <taxon>Bacillota</taxon>
        <taxon>Clostridia</taxon>
        <taxon>Peptostreptococcales</taxon>
        <taxon>Peptostreptococcaceae</taxon>
        <taxon>Peptostreptococcus</taxon>
    </lineage>
</organism>
<dbReference type="EMBL" id="LSQZ01000018">
    <property type="protein sequence ID" value="KXI13721.1"/>
    <property type="molecule type" value="Genomic_DNA"/>
</dbReference>
<sequence>MKKYYKLLLVLSVTIFITSCSYVGPLSSKSSNLLEIHSIDVGQGDSTLIVSPDGHSMLIDAGEDEYSRNVIRHIKRSKVKCLDYLVGTHFDSDHIGGVDKVAKEIPTKQIFLTDDKGSNKDLIEIINISKEKNIPLSPLKSGQTIKLGKDISYYVLAPLSKKEDSNDNSLVILLKYLNHYSIFTGDAGFNIESEILSHYTLPRVDLLKVGHHGSKNSSCDQFLSNLSPKIAVISCGYGNSYGHPHQDTLDRLHKVNSKIYRTDLNGDMVFYFDGSKIYTKNRYKFQ</sequence>
<dbReference type="CDD" id="cd07731">
    <property type="entry name" value="ComA-like_MBL-fold"/>
    <property type="match status" value="1"/>
</dbReference>
<dbReference type="PANTHER" id="PTHR30619:SF1">
    <property type="entry name" value="RECOMBINATION PROTEIN 2"/>
    <property type="match status" value="1"/>
</dbReference>
<dbReference type="InterPro" id="IPR035681">
    <property type="entry name" value="ComA-like_MBL"/>
</dbReference>
<dbReference type="InterPro" id="IPR001279">
    <property type="entry name" value="Metallo-B-lactamas"/>
</dbReference>
<dbReference type="eggNOG" id="COG2333">
    <property type="taxonomic scope" value="Bacteria"/>
</dbReference>
<dbReference type="Pfam" id="PF00753">
    <property type="entry name" value="Lactamase_B"/>
    <property type="match status" value="1"/>
</dbReference>
<dbReference type="InterPro" id="IPR036866">
    <property type="entry name" value="RibonucZ/Hydroxyglut_hydro"/>
</dbReference>
<feature type="domain" description="Metallo-beta-lactamase" evidence="1">
    <location>
        <begin position="43"/>
        <end position="237"/>
    </location>
</feature>
<accession>A0A135YWJ8</accession>
<dbReference type="PANTHER" id="PTHR30619">
    <property type="entry name" value="DNA INTERNALIZATION/COMPETENCE PROTEIN COMEC/REC2"/>
    <property type="match status" value="1"/>
</dbReference>
<comment type="caution">
    <text evidence="2">The sequence shown here is derived from an EMBL/GenBank/DDBJ whole genome shotgun (WGS) entry which is preliminary data.</text>
</comment>
<name>A0A135YWJ8_9FIRM</name>
<dbReference type="AlphaFoldDB" id="A0A135YWJ8"/>
<dbReference type="PATRIC" id="fig|1261.5.peg.530"/>
<dbReference type="STRING" id="1261.HMPREF3195_00524"/>
<proteinExistence type="predicted"/>
<dbReference type="PROSITE" id="PS51257">
    <property type="entry name" value="PROKAR_LIPOPROTEIN"/>
    <property type="match status" value="1"/>
</dbReference>
<gene>
    <name evidence="2" type="ORF">HMPREF3195_00524</name>
</gene>
<dbReference type="InterPro" id="IPR052159">
    <property type="entry name" value="Competence_DNA_uptake"/>
</dbReference>
<dbReference type="RefSeq" id="WP_061101679.1">
    <property type="nucleotide sequence ID" value="NZ_JADMXM010000014.1"/>
</dbReference>
<protein>
    <submittedName>
        <fullName evidence="2">Metallo-beta-lactamase domain protein</fullName>
    </submittedName>
</protein>
<evidence type="ECO:0000313" key="2">
    <source>
        <dbReference type="EMBL" id="KXI13721.1"/>
    </source>
</evidence>
<reference evidence="2 3" key="1">
    <citation type="submission" date="2016-02" db="EMBL/GenBank/DDBJ databases">
        <authorList>
            <person name="Wen L."/>
            <person name="He K."/>
            <person name="Yang H."/>
        </authorList>
    </citation>
    <scope>NUCLEOTIDE SEQUENCE [LARGE SCALE GENOMIC DNA]</scope>
    <source>
        <strain evidence="2 3">MJR8628A</strain>
    </source>
</reference>
<evidence type="ECO:0000259" key="1">
    <source>
        <dbReference type="SMART" id="SM00849"/>
    </source>
</evidence>
<evidence type="ECO:0000313" key="3">
    <source>
        <dbReference type="Proteomes" id="UP000070326"/>
    </source>
</evidence>
<dbReference type="Proteomes" id="UP000070326">
    <property type="component" value="Unassembled WGS sequence"/>
</dbReference>
<dbReference type="Gene3D" id="3.60.15.10">
    <property type="entry name" value="Ribonuclease Z/Hydroxyacylglutathione hydrolase-like"/>
    <property type="match status" value="1"/>
</dbReference>
<dbReference type="SUPFAM" id="SSF56281">
    <property type="entry name" value="Metallo-hydrolase/oxidoreductase"/>
    <property type="match status" value="1"/>
</dbReference>
<dbReference type="SMART" id="SM00849">
    <property type="entry name" value="Lactamase_B"/>
    <property type="match status" value="1"/>
</dbReference>